<evidence type="ECO:0000256" key="1">
    <source>
        <dbReference type="SAM" id="MobiDB-lite"/>
    </source>
</evidence>
<dbReference type="AlphaFoldDB" id="A0A1W1UW10"/>
<proteinExistence type="predicted"/>
<protein>
    <submittedName>
        <fullName evidence="2">Uncharacterized protein</fullName>
    </submittedName>
</protein>
<accession>A0A1W1UW10</accession>
<sequence length="51" mass="5512">MTDQRDEQEAAMENSAVQDGKAGRAGEVQATDESGAWGCCHRSVEQRGTRT</sequence>
<evidence type="ECO:0000313" key="2">
    <source>
        <dbReference type="EMBL" id="SMB85287.1"/>
    </source>
</evidence>
<feature type="compositionally biased region" description="Basic and acidic residues" evidence="1">
    <location>
        <begin position="42"/>
        <end position="51"/>
    </location>
</feature>
<dbReference type="EMBL" id="FWWU01000008">
    <property type="protein sequence ID" value="SMB85287.1"/>
    <property type="molecule type" value="Genomic_DNA"/>
</dbReference>
<feature type="region of interest" description="Disordered" evidence="1">
    <location>
        <begin position="1"/>
        <end position="51"/>
    </location>
</feature>
<gene>
    <name evidence="2" type="ORF">SAMN00790413_03344</name>
</gene>
<reference evidence="2 3" key="1">
    <citation type="submission" date="2017-04" db="EMBL/GenBank/DDBJ databases">
        <authorList>
            <person name="Afonso C.L."/>
            <person name="Miller P.J."/>
            <person name="Scott M.A."/>
            <person name="Spackman E."/>
            <person name="Goraichik I."/>
            <person name="Dimitrov K.M."/>
            <person name="Suarez D.L."/>
            <person name="Swayne D.E."/>
        </authorList>
    </citation>
    <scope>NUCLEOTIDE SEQUENCE [LARGE SCALE GENOMIC DNA]</scope>
    <source>
        <strain evidence="2 3">KR-140</strain>
    </source>
</reference>
<keyword evidence="3" id="KW-1185">Reference proteome</keyword>
<evidence type="ECO:0000313" key="3">
    <source>
        <dbReference type="Proteomes" id="UP000192582"/>
    </source>
</evidence>
<name>A0A1W1UW10_9DEIO</name>
<organism evidence="2 3">
    <name type="scientific">Deinococcus hopiensis KR-140</name>
    <dbReference type="NCBI Taxonomy" id="695939"/>
    <lineage>
        <taxon>Bacteria</taxon>
        <taxon>Thermotogati</taxon>
        <taxon>Deinococcota</taxon>
        <taxon>Deinococci</taxon>
        <taxon>Deinococcales</taxon>
        <taxon>Deinococcaceae</taxon>
        <taxon>Deinococcus</taxon>
    </lineage>
</organism>
<dbReference type="Proteomes" id="UP000192582">
    <property type="component" value="Unassembled WGS sequence"/>
</dbReference>